<dbReference type="EMBL" id="CADCXW020000347">
    <property type="protein sequence ID" value="CAD1581603.1"/>
    <property type="molecule type" value="Genomic_DNA"/>
</dbReference>
<dbReference type="AlphaFoldDB" id="A0A6V7LZM3"/>
<proteinExistence type="predicted"/>
<protein>
    <submittedName>
        <fullName evidence="1">Uncharacterized protein</fullName>
    </submittedName>
</protein>
<sequence length="141" mass="14891">MSVPFLNIPKLYQSKRFSISGGSAGQVQELGAFEREKSVNSSSITSSSTQQNYEKSILASGVRNSSVSQSAGLRGLLKADERSGSLGDSLLDASIAEIHERNSNSSSTYKAAETSTYERESAVVDSSAARTGSVGAISFHF</sequence>
<evidence type="ECO:0000313" key="1">
    <source>
        <dbReference type="EMBL" id="CAD1581603.1"/>
    </source>
</evidence>
<gene>
    <name evidence="1" type="ORF">BBRV_LOCUS119767</name>
</gene>
<name>A0A6V7LZM3_9HYME</name>
<organism evidence="1">
    <name type="scientific">Bracon brevicornis</name>
    <dbReference type="NCBI Taxonomy" id="1563983"/>
    <lineage>
        <taxon>Eukaryota</taxon>
        <taxon>Metazoa</taxon>
        <taxon>Ecdysozoa</taxon>
        <taxon>Arthropoda</taxon>
        <taxon>Hexapoda</taxon>
        <taxon>Insecta</taxon>
        <taxon>Pterygota</taxon>
        <taxon>Neoptera</taxon>
        <taxon>Endopterygota</taxon>
        <taxon>Hymenoptera</taxon>
        <taxon>Apocrita</taxon>
        <taxon>Ichneumonoidea</taxon>
        <taxon>Braconidae</taxon>
        <taxon>Braconinae</taxon>
        <taxon>Bracon</taxon>
    </lineage>
</organism>
<accession>A0A6V7LZM3</accession>
<reference evidence="1" key="1">
    <citation type="submission" date="2020-07" db="EMBL/GenBank/DDBJ databases">
        <authorList>
            <person name="Ferguson B K."/>
        </authorList>
    </citation>
    <scope>NUCLEOTIDE SEQUENCE</scope>
    <source>
        <strain evidence="1">L06</strain>
    </source>
</reference>